<sequence>MTKILLKISAKCKGKQEHKEKTHNSMQYNSCKMSICDNSLLFSMKREHHCLNMGKVPFSTVEVNDSIFKFISGEKKHVVGSKDKVEDKIHGSIDGDSSMLSYEMDFTEVSKGSESSLVLLKYAAAAKSLQSCPTLCDPIDGSPPGSRVSGILQERTPEASSSPPSGFKEMSVGKTDAYSSSMDIHTPRYCKIIHTLTFSYGIYDSVKMFAEKVTVLFQ</sequence>
<keyword evidence="3" id="KW-1185">Reference proteome</keyword>
<evidence type="ECO:0000256" key="1">
    <source>
        <dbReference type="SAM" id="MobiDB-lite"/>
    </source>
</evidence>
<gene>
    <name evidence="2" type="ORF">MG293_000855</name>
</gene>
<evidence type="ECO:0000313" key="3">
    <source>
        <dbReference type="Proteomes" id="UP001214576"/>
    </source>
</evidence>
<feature type="region of interest" description="Disordered" evidence="1">
    <location>
        <begin position="146"/>
        <end position="172"/>
    </location>
</feature>
<protein>
    <submittedName>
        <fullName evidence="2">Uncharacterized protein</fullName>
    </submittedName>
</protein>
<organism evidence="2 3">
    <name type="scientific">Ovis ammon polii</name>
    <dbReference type="NCBI Taxonomy" id="230172"/>
    <lineage>
        <taxon>Eukaryota</taxon>
        <taxon>Metazoa</taxon>
        <taxon>Chordata</taxon>
        <taxon>Craniata</taxon>
        <taxon>Vertebrata</taxon>
        <taxon>Euteleostomi</taxon>
        <taxon>Mammalia</taxon>
        <taxon>Eutheria</taxon>
        <taxon>Laurasiatheria</taxon>
        <taxon>Artiodactyla</taxon>
        <taxon>Ruminantia</taxon>
        <taxon>Pecora</taxon>
        <taxon>Bovidae</taxon>
        <taxon>Caprinae</taxon>
        <taxon>Ovis</taxon>
    </lineage>
</organism>
<dbReference type="EMBL" id="JAKZEL010000001">
    <property type="protein sequence ID" value="KAI4548525.1"/>
    <property type="molecule type" value="Genomic_DNA"/>
</dbReference>
<dbReference type="AlphaFoldDB" id="A0AAD4UR15"/>
<comment type="caution">
    <text evidence="2">The sequence shown here is derived from an EMBL/GenBank/DDBJ whole genome shotgun (WGS) entry which is preliminary data.</text>
</comment>
<reference evidence="2" key="1">
    <citation type="submission" date="2022-03" db="EMBL/GenBank/DDBJ databases">
        <title>Genomic analyses of argali, domestic sheep and their hybrids provide insights into chromosomal evolution, heterosis and genetic basis of agronomic traits.</title>
        <authorList>
            <person name="Li M."/>
        </authorList>
    </citation>
    <scope>NUCLEOTIDE SEQUENCE</scope>
    <source>
        <strain evidence="2">CAU-MHL-2022a</strain>
        <tissue evidence="2">Skin</tissue>
    </source>
</reference>
<name>A0AAD4UR15_OVIAM</name>
<evidence type="ECO:0000313" key="2">
    <source>
        <dbReference type="EMBL" id="KAI4548525.1"/>
    </source>
</evidence>
<accession>A0AAD4UR15</accession>
<dbReference type="Proteomes" id="UP001214576">
    <property type="component" value="Unassembled WGS sequence"/>
</dbReference>
<proteinExistence type="predicted"/>